<sequence>MADRRPLMNDDPTDPHSENGTSNTPALPSLGFDNGSSSLGFTPITVSPPLSPRRPGYTRLGSDATAIERSPPPTVVEEEEEDITDSTNHQSARGLGIANTSIKPAAPSRRISVQSIPRRPVGSTIRNASIKSPDISTPNTGDLLGGFPYRSAESTPDLRRERFSPRTDAGEYDAYRQGGLRHPGASSTSLNNDYQQFLRDASRSSAPSIKSAYQNNFQPVHECATEKPFYHSRFTWVSVSIVLICLFSTIFSGIFLGLALRAPRYGRNISSQGSFTPADAMLLTTVMAKLIELSFVTSFVAFLGQVLSRRAFMKDHGRGVTLSELSMWRWVVQPGTLITHWETAKYAGLSILGMLSLLSAVLATLYSSAATALVQPMLKDGGKYTDMVYAGRMKTGFANVNYVKSICSTPITDTMDKEYAGSTCLQLEHAGKGFHNYQRYLSDWKEFKRYGNGTSDQHRRPPGYGLLHDNTTVTAQWIDVADTVKESKKYGRAINRVSMAMPHAGVFSAARYGGNDIMQPEELNSEGTYSLRASVPSPVMNVLCANLNETELAPIVYDAWPNNETVTGLNWDVLRANATTTNKTVVDELFGWTKKDNKSMLDYPPVFPRFPAAFNTVMNHTSLAWGRDSIYLMGAGGNMGDGSALNGTYMVCKIHVTLTSKCATQYSATGSGGTMEALCEDKASHLAYKNSNASEPDSVSVKDWRDIGFDWSNSMSLNAGINDAASSNARLLTQLMLNKNDREEYDLNPSLPSPAEALAVMSGCTLLMSAIDSPYVMFWVRLPPPSPFHPSNPYQNYTTDVPLLQDYTHQFFNASLKAQQYASGGVDSASKVWMLILVLVFLMNILVLAYFVFHQGLVTDFSEPPNLFALAVNSPPSQLFAGSCGGGPGGKQYVVNWFVNTEGDHLFMEPGEKMGEKGGHAHGHSHAHGHMEEMHGVPHVHQTPAAQPEPVDMKPKEEMFAAAAGL</sequence>
<accession>A0AAN6RJA5</accession>
<proteinExistence type="predicted"/>
<keyword evidence="2" id="KW-0472">Membrane</keyword>
<reference evidence="3 4" key="1">
    <citation type="submission" date="2021-02" db="EMBL/GenBank/DDBJ databases">
        <title>Genome assembly of Pseudopithomyces chartarum.</title>
        <authorList>
            <person name="Jauregui R."/>
            <person name="Singh J."/>
            <person name="Voisey C."/>
        </authorList>
    </citation>
    <scope>NUCLEOTIDE SEQUENCE [LARGE SCALE GENOMIC DNA]</scope>
    <source>
        <strain evidence="3 4">AGR01</strain>
    </source>
</reference>
<feature type="compositionally biased region" description="Polar residues" evidence="1">
    <location>
        <begin position="124"/>
        <end position="140"/>
    </location>
</feature>
<feature type="transmembrane region" description="Helical" evidence="2">
    <location>
        <begin position="832"/>
        <end position="853"/>
    </location>
</feature>
<evidence type="ECO:0000256" key="1">
    <source>
        <dbReference type="SAM" id="MobiDB-lite"/>
    </source>
</evidence>
<dbReference type="AlphaFoldDB" id="A0AAN6RJA5"/>
<evidence type="ECO:0008006" key="5">
    <source>
        <dbReference type="Google" id="ProtNLM"/>
    </source>
</evidence>
<evidence type="ECO:0000313" key="4">
    <source>
        <dbReference type="Proteomes" id="UP001280581"/>
    </source>
</evidence>
<protein>
    <recommendedName>
        <fullName evidence="5">Mcm2 3 5 family protein</fullName>
    </recommendedName>
</protein>
<keyword evidence="4" id="KW-1185">Reference proteome</keyword>
<keyword evidence="2" id="KW-1133">Transmembrane helix</keyword>
<evidence type="ECO:0000256" key="2">
    <source>
        <dbReference type="SAM" id="Phobius"/>
    </source>
</evidence>
<feature type="non-terminal residue" evidence="3">
    <location>
        <position position="966"/>
    </location>
</feature>
<feature type="transmembrane region" description="Helical" evidence="2">
    <location>
        <begin position="236"/>
        <end position="260"/>
    </location>
</feature>
<dbReference type="Proteomes" id="UP001280581">
    <property type="component" value="Unassembled WGS sequence"/>
</dbReference>
<feature type="region of interest" description="Disordered" evidence="1">
    <location>
        <begin position="1"/>
        <end position="160"/>
    </location>
</feature>
<feature type="compositionally biased region" description="Basic and acidic residues" evidence="1">
    <location>
        <begin position="1"/>
        <end position="17"/>
    </location>
</feature>
<evidence type="ECO:0000313" key="3">
    <source>
        <dbReference type="EMBL" id="KAK3215390.1"/>
    </source>
</evidence>
<organism evidence="3 4">
    <name type="scientific">Pseudopithomyces chartarum</name>
    <dbReference type="NCBI Taxonomy" id="1892770"/>
    <lineage>
        <taxon>Eukaryota</taxon>
        <taxon>Fungi</taxon>
        <taxon>Dikarya</taxon>
        <taxon>Ascomycota</taxon>
        <taxon>Pezizomycotina</taxon>
        <taxon>Dothideomycetes</taxon>
        <taxon>Pleosporomycetidae</taxon>
        <taxon>Pleosporales</taxon>
        <taxon>Massarineae</taxon>
        <taxon>Didymosphaeriaceae</taxon>
        <taxon>Pseudopithomyces</taxon>
    </lineage>
</organism>
<gene>
    <name evidence="3" type="ORF">GRF29_19g3133501</name>
</gene>
<feature type="transmembrane region" description="Helical" evidence="2">
    <location>
        <begin position="346"/>
        <end position="366"/>
    </location>
</feature>
<feature type="transmembrane region" description="Helical" evidence="2">
    <location>
        <begin position="280"/>
        <end position="304"/>
    </location>
</feature>
<keyword evidence="2" id="KW-0812">Transmembrane</keyword>
<dbReference type="EMBL" id="WVTA01000003">
    <property type="protein sequence ID" value="KAK3215390.1"/>
    <property type="molecule type" value="Genomic_DNA"/>
</dbReference>
<comment type="caution">
    <text evidence="3">The sequence shown here is derived from an EMBL/GenBank/DDBJ whole genome shotgun (WGS) entry which is preliminary data.</text>
</comment>
<name>A0AAN6RJA5_9PLEO</name>